<feature type="compositionally biased region" description="Low complexity" evidence="1">
    <location>
        <begin position="29"/>
        <end position="47"/>
    </location>
</feature>
<feature type="region of interest" description="Disordered" evidence="1">
    <location>
        <begin position="29"/>
        <end position="68"/>
    </location>
</feature>
<sequence>AQSNIKISGNGKIVNGRTSLNINVEIVEGAGPTQGPMTAATTGTGTPPAGGTGPTQGPMTAATTGAGTPPAGAFTEEERAGLAKHNEYRQIHEAPQMKLNREMCDQAKAYAERLAAKGTLQHSDKSERKGQGENLSMGCSTRGPQSMEEAVTNWYNEVCDPGYNFGSGGFSSGTGHFTQVVWKGSTELGIGRAESTKGSMKCAYIVGRYKPAGNMRGDFPENVKKGSFDRSQCNSNSDSPWAKFVHQNKKGPFNENNVAEVDVPEYHDNTKPAQNIELLVKKKTL</sequence>
<feature type="compositionally biased region" description="Polar residues" evidence="1">
    <location>
        <begin position="133"/>
        <end position="143"/>
    </location>
</feature>
<comment type="caution">
    <text evidence="3">The sequence shown here is derived from an EMBL/GenBank/DDBJ whole genome shotgun (WGS) entry which is preliminary data.</text>
</comment>
<feature type="domain" description="SCP" evidence="2">
    <location>
        <begin position="76"/>
        <end position="217"/>
    </location>
</feature>
<organism evidence="3 4">
    <name type="scientific">Porites evermanni</name>
    <dbReference type="NCBI Taxonomy" id="104178"/>
    <lineage>
        <taxon>Eukaryota</taxon>
        <taxon>Metazoa</taxon>
        <taxon>Cnidaria</taxon>
        <taxon>Anthozoa</taxon>
        <taxon>Hexacorallia</taxon>
        <taxon>Scleractinia</taxon>
        <taxon>Fungiina</taxon>
        <taxon>Poritidae</taxon>
        <taxon>Porites</taxon>
    </lineage>
</organism>
<dbReference type="Proteomes" id="UP001159427">
    <property type="component" value="Unassembled WGS sequence"/>
</dbReference>
<reference evidence="3 4" key="1">
    <citation type="submission" date="2022-05" db="EMBL/GenBank/DDBJ databases">
        <authorList>
            <consortium name="Genoscope - CEA"/>
            <person name="William W."/>
        </authorList>
    </citation>
    <scope>NUCLEOTIDE SEQUENCE [LARGE SCALE GENOMIC DNA]</scope>
</reference>
<dbReference type="EMBL" id="CALNXI010000033">
    <property type="protein sequence ID" value="CAH3016015.1"/>
    <property type="molecule type" value="Genomic_DNA"/>
</dbReference>
<dbReference type="Pfam" id="PF00188">
    <property type="entry name" value="CAP"/>
    <property type="match status" value="1"/>
</dbReference>
<dbReference type="SUPFAM" id="SSF55797">
    <property type="entry name" value="PR-1-like"/>
    <property type="match status" value="1"/>
</dbReference>
<dbReference type="Gene3D" id="3.40.33.10">
    <property type="entry name" value="CAP"/>
    <property type="match status" value="1"/>
</dbReference>
<feature type="compositionally biased region" description="Low complexity" evidence="1">
    <location>
        <begin position="55"/>
        <end position="68"/>
    </location>
</feature>
<evidence type="ECO:0000313" key="3">
    <source>
        <dbReference type="EMBL" id="CAH3016015.1"/>
    </source>
</evidence>
<dbReference type="SMART" id="SM00198">
    <property type="entry name" value="SCP"/>
    <property type="match status" value="1"/>
</dbReference>
<keyword evidence="4" id="KW-1185">Reference proteome</keyword>
<dbReference type="PANTHER" id="PTHR10334">
    <property type="entry name" value="CYSTEINE-RICH SECRETORY PROTEIN-RELATED"/>
    <property type="match status" value="1"/>
</dbReference>
<dbReference type="InterPro" id="IPR035940">
    <property type="entry name" value="CAP_sf"/>
</dbReference>
<proteinExistence type="predicted"/>
<protein>
    <recommendedName>
        <fullName evidence="2">SCP domain-containing protein</fullName>
    </recommendedName>
</protein>
<evidence type="ECO:0000259" key="2">
    <source>
        <dbReference type="SMART" id="SM00198"/>
    </source>
</evidence>
<dbReference type="InterPro" id="IPR014044">
    <property type="entry name" value="CAP_dom"/>
</dbReference>
<feature type="region of interest" description="Disordered" evidence="1">
    <location>
        <begin position="118"/>
        <end position="143"/>
    </location>
</feature>
<feature type="compositionally biased region" description="Basic and acidic residues" evidence="1">
    <location>
        <begin position="122"/>
        <end position="131"/>
    </location>
</feature>
<name>A0ABN8LJA6_9CNID</name>
<dbReference type="PRINTS" id="PR00837">
    <property type="entry name" value="V5TPXLIKE"/>
</dbReference>
<dbReference type="PROSITE" id="PS01009">
    <property type="entry name" value="CRISP_1"/>
    <property type="match status" value="1"/>
</dbReference>
<feature type="non-terminal residue" evidence="3">
    <location>
        <position position="1"/>
    </location>
</feature>
<gene>
    <name evidence="3" type="ORF">PEVE_00024653</name>
</gene>
<dbReference type="CDD" id="cd05382">
    <property type="entry name" value="CAP_GAPR1-like"/>
    <property type="match status" value="1"/>
</dbReference>
<dbReference type="InterPro" id="IPR018244">
    <property type="entry name" value="Allrgn_V5/Tpx1_CS"/>
</dbReference>
<dbReference type="InterPro" id="IPR034113">
    <property type="entry name" value="SCP_GAPR1-like"/>
</dbReference>
<evidence type="ECO:0000256" key="1">
    <source>
        <dbReference type="SAM" id="MobiDB-lite"/>
    </source>
</evidence>
<evidence type="ECO:0000313" key="4">
    <source>
        <dbReference type="Proteomes" id="UP001159427"/>
    </source>
</evidence>
<accession>A0ABN8LJA6</accession>
<dbReference type="InterPro" id="IPR001283">
    <property type="entry name" value="CRISP-related"/>
</dbReference>